<name>A0A7R9EGU8_9NEOP</name>
<protein>
    <submittedName>
        <fullName evidence="1">Uncharacterized protein</fullName>
    </submittedName>
</protein>
<dbReference type="EMBL" id="OB795882">
    <property type="protein sequence ID" value="CAD7432812.1"/>
    <property type="molecule type" value="Genomic_DNA"/>
</dbReference>
<organism evidence="1">
    <name type="scientific">Timema monikensis</name>
    <dbReference type="NCBI Taxonomy" id="170555"/>
    <lineage>
        <taxon>Eukaryota</taxon>
        <taxon>Metazoa</taxon>
        <taxon>Ecdysozoa</taxon>
        <taxon>Arthropoda</taxon>
        <taxon>Hexapoda</taxon>
        <taxon>Insecta</taxon>
        <taxon>Pterygota</taxon>
        <taxon>Neoptera</taxon>
        <taxon>Polyneoptera</taxon>
        <taxon>Phasmatodea</taxon>
        <taxon>Timematodea</taxon>
        <taxon>Timematoidea</taxon>
        <taxon>Timematidae</taxon>
        <taxon>Timema</taxon>
    </lineage>
</organism>
<proteinExistence type="predicted"/>
<evidence type="ECO:0000313" key="1">
    <source>
        <dbReference type="EMBL" id="CAD7432812.1"/>
    </source>
</evidence>
<reference evidence="1" key="1">
    <citation type="submission" date="2020-11" db="EMBL/GenBank/DDBJ databases">
        <authorList>
            <person name="Tran Van P."/>
        </authorList>
    </citation>
    <scope>NUCLEOTIDE SEQUENCE</scope>
</reference>
<accession>A0A7R9EGU8</accession>
<dbReference type="AlphaFoldDB" id="A0A7R9EGU8"/>
<sequence length="164" mass="17974">MIFELSSRWSSNPVWIIRSLSTVRGGRRADPSVAYRAMACSATACRWAISASPCLHVQVPPPCLLAPPPVHARDAGPPLTTSWKAPRRRRVLPPPCQHHPRSGAPESRAWASGAPVRTHRLRQDLNALSVTDTQTDLAGSWETAIMEILIHRNINPLPMVPCAS</sequence>
<gene>
    <name evidence="1" type="ORF">TMSB3V08_LOCUS9510</name>
</gene>